<dbReference type="Proteomes" id="UP001234989">
    <property type="component" value="Chromosome 1"/>
</dbReference>
<reference evidence="1" key="1">
    <citation type="submission" date="2023-08" db="EMBL/GenBank/DDBJ databases">
        <title>A de novo genome assembly of Solanum verrucosum Schlechtendal, a Mexican diploid species geographically isolated from the other diploid A-genome species in potato relatives.</title>
        <authorList>
            <person name="Hosaka K."/>
        </authorList>
    </citation>
    <scope>NUCLEOTIDE SEQUENCE</scope>
    <source>
        <tissue evidence="1">Young leaves</tissue>
    </source>
</reference>
<proteinExistence type="predicted"/>
<dbReference type="EMBL" id="CP133612">
    <property type="protein sequence ID" value="WMV11501.1"/>
    <property type="molecule type" value="Genomic_DNA"/>
</dbReference>
<protein>
    <submittedName>
        <fullName evidence="1">Uncharacterized protein</fullName>
    </submittedName>
</protein>
<dbReference type="PANTHER" id="PTHR10782">
    <property type="entry name" value="ZINC FINGER MIZ DOMAIN-CONTAINING PROTEIN"/>
    <property type="match status" value="1"/>
</dbReference>
<evidence type="ECO:0000313" key="2">
    <source>
        <dbReference type="Proteomes" id="UP001234989"/>
    </source>
</evidence>
<dbReference type="GO" id="GO:0016925">
    <property type="term" value="P:protein sumoylation"/>
    <property type="evidence" value="ECO:0007669"/>
    <property type="project" value="TreeGrafter"/>
</dbReference>
<evidence type="ECO:0000313" key="1">
    <source>
        <dbReference type="EMBL" id="WMV11501.1"/>
    </source>
</evidence>
<sequence length="449" mass="49805">MEKSTSSSVNVPTAGTASMLVETVADLMSMYMQTGYLNDLSVFSDLCLSLAKGIDHAVANNEVPLRSHELPSLLKQVYKYRNDFSIQEASMVLLMYVKSACKVGWFRNEDADDLLKLIQELRLADTSLVLKMLTLNPATSTLTFQEYYQVFFMIIYGHILSAFLSIHGAHTSILLTNHYHHPISAITFHPGFGAFHAGFNIIRGMFSPGMEDIVPISSSKIFMQLLLVTNVDNMETSSCMIALPETSFLLNGNRLEGTTNVSIDCMLQFPTVITKMLKYGVNLLQVIGQFDGHYIVVIGTMSSLPSQESKDCSRAPCLAHSDLEIVETSSRVSLNWPISNSCQVSNQAGDKFVDIITAANGFRKPILQDDSNPSQIYSKSQSIKQLTHENKYSVDPPTLDKIQMQNKPRIVVHASIQVTSVKTNAPASYSQQPQRAFLVPSHLATCRER</sequence>
<dbReference type="PANTHER" id="PTHR10782:SF69">
    <property type="entry name" value="E4 SUMO-PROTEIN LIGASE PIAL2-LIKE ISOFORM X1"/>
    <property type="match status" value="1"/>
</dbReference>
<organism evidence="1 2">
    <name type="scientific">Solanum verrucosum</name>
    <dbReference type="NCBI Taxonomy" id="315347"/>
    <lineage>
        <taxon>Eukaryota</taxon>
        <taxon>Viridiplantae</taxon>
        <taxon>Streptophyta</taxon>
        <taxon>Embryophyta</taxon>
        <taxon>Tracheophyta</taxon>
        <taxon>Spermatophyta</taxon>
        <taxon>Magnoliopsida</taxon>
        <taxon>eudicotyledons</taxon>
        <taxon>Gunneridae</taxon>
        <taxon>Pentapetalae</taxon>
        <taxon>asterids</taxon>
        <taxon>lamiids</taxon>
        <taxon>Solanales</taxon>
        <taxon>Solanaceae</taxon>
        <taxon>Solanoideae</taxon>
        <taxon>Solaneae</taxon>
        <taxon>Solanum</taxon>
    </lineage>
</organism>
<gene>
    <name evidence="1" type="ORF">MTR67_004886</name>
</gene>
<accession>A0AAF0PZR6</accession>
<dbReference type="GO" id="GO:0000785">
    <property type="term" value="C:chromatin"/>
    <property type="evidence" value="ECO:0007669"/>
    <property type="project" value="TreeGrafter"/>
</dbReference>
<dbReference type="AlphaFoldDB" id="A0AAF0PZR6"/>
<dbReference type="GO" id="GO:0061665">
    <property type="term" value="F:SUMO ligase activity"/>
    <property type="evidence" value="ECO:0007669"/>
    <property type="project" value="TreeGrafter"/>
</dbReference>
<name>A0AAF0PZR6_SOLVR</name>
<keyword evidence="2" id="KW-1185">Reference proteome</keyword>